<dbReference type="CDD" id="cd08249">
    <property type="entry name" value="enoyl_reductase_like"/>
    <property type="match status" value="1"/>
</dbReference>
<dbReference type="SUPFAM" id="SSF51735">
    <property type="entry name" value="NAD(P)-binding Rossmann-fold domains"/>
    <property type="match status" value="1"/>
</dbReference>
<organism evidence="5">
    <name type="scientific">Phyllosticta cirsii</name>
    <dbReference type="NCBI Taxonomy" id="1986016"/>
    <lineage>
        <taxon>Eukaryota</taxon>
        <taxon>Fungi</taxon>
        <taxon>Dikarya</taxon>
        <taxon>Ascomycota</taxon>
        <taxon>Pezizomycotina</taxon>
        <taxon>Dothideomycetes</taxon>
        <taxon>Dothideomycetes incertae sedis</taxon>
        <taxon>Botryosphaeriales</taxon>
        <taxon>Phyllostictaceae</taxon>
        <taxon>Phyllosticta</taxon>
    </lineage>
</organism>
<dbReference type="InterPro" id="IPR013149">
    <property type="entry name" value="ADH-like_C"/>
</dbReference>
<accession>A0A1X9PXY1</accession>
<dbReference type="InterPro" id="IPR020843">
    <property type="entry name" value="ER"/>
</dbReference>
<dbReference type="InterPro" id="IPR047122">
    <property type="entry name" value="Trans-enoyl_RdTase-like"/>
</dbReference>
<dbReference type="AlphaFoldDB" id="A0A1X9PXY1"/>
<dbReference type="SMART" id="SM00829">
    <property type="entry name" value="PKS_ER"/>
    <property type="match status" value="1"/>
</dbReference>
<evidence type="ECO:0000259" key="4">
    <source>
        <dbReference type="SMART" id="SM00829"/>
    </source>
</evidence>
<dbReference type="SUPFAM" id="SSF50129">
    <property type="entry name" value="GroES-like"/>
    <property type="match status" value="1"/>
</dbReference>
<dbReference type="Gene3D" id="3.90.180.10">
    <property type="entry name" value="Medium-chain alcohol dehydrogenases, catalytic domain"/>
    <property type="match status" value="1"/>
</dbReference>
<dbReference type="InterPro" id="IPR013154">
    <property type="entry name" value="ADH-like_N"/>
</dbReference>
<comment type="similarity">
    <text evidence="1">Belongs to the zinc-containing alcohol dehydrogenase family.</text>
</comment>
<reference evidence="5" key="1">
    <citation type="journal article" date="2017" name="J. Nat. Prod.">
        <title>Structural Revision and Biosynthesis of the Fungal Phytotoxins Phyllostictines A and B.</title>
        <authorList>
            <person name="Trenti F."/>
            <person name="Cox R.J."/>
        </authorList>
    </citation>
    <scope>NUCLEOTIDE SEQUENCE</scope>
</reference>
<dbReference type="GO" id="GO:0016651">
    <property type="term" value="F:oxidoreductase activity, acting on NAD(P)H"/>
    <property type="evidence" value="ECO:0007669"/>
    <property type="project" value="InterPro"/>
</dbReference>
<dbReference type="EMBL" id="KY682688">
    <property type="protein sequence ID" value="ARP51714.1"/>
    <property type="molecule type" value="Genomic_DNA"/>
</dbReference>
<dbReference type="Pfam" id="PF00107">
    <property type="entry name" value="ADH_zinc_N"/>
    <property type="match status" value="1"/>
</dbReference>
<feature type="domain" description="Enoyl reductase (ER)" evidence="4">
    <location>
        <begin position="30"/>
        <end position="310"/>
    </location>
</feature>
<dbReference type="PANTHER" id="PTHR45348:SF2">
    <property type="entry name" value="ZINC-TYPE ALCOHOL DEHYDROGENASE-LIKE PROTEIN C2E1P3.01"/>
    <property type="match status" value="1"/>
</dbReference>
<protein>
    <submittedName>
        <fullName evidence="5">NADP-dependent dehydrogenase /enoyl-reductase</fullName>
    </submittedName>
</protein>
<evidence type="ECO:0000313" key="5">
    <source>
        <dbReference type="EMBL" id="ARP51714.1"/>
    </source>
</evidence>
<keyword evidence="3" id="KW-0560">Oxidoreductase</keyword>
<evidence type="ECO:0000256" key="1">
    <source>
        <dbReference type="ARBA" id="ARBA00008072"/>
    </source>
</evidence>
<dbReference type="Pfam" id="PF08240">
    <property type="entry name" value="ADH_N"/>
    <property type="match status" value="1"/>
</dbReference>
<evidence type="ECO:0000256" key="2">
    <source>
        <dbReference type="ARBA" id="ARBA00011245"/>
    </source>
</evidence>
<dbReference type="PANTHER" id="PTHR45348">
    <property type="entry name" value="HYPOTHETICAL OXIDOREDUCTASE (EUROFUNG)"/>
    <property type="match status" value="1"/>
</dbReference>
<comment type="subunit">
    <text evidence="2">Monomer.</text>
</comment>
<proteinExistence type="inferred from homology"/>
<gene>
    <name evidence="5" type="primary">phyL4</name>
</gene>
<dbReference type="InterPro" id="IPR036291">
    <property type="entry name" value="NAD(P)-bd_dom_sf"/>
</dbReference>
<name>A0A1X9PXY1_9PEZI</name>
<dbReference type="InterPro" id="IPR011032">
    <property type="entry name" value="GroES-like_sf"/>
</dbReference>
<evidence type="ECO:0000256" key="3">
    <source>
        <dbReference type="ARBA" id="ARBA00023002"/>
    </source>
</evidence>
<dbReference type="Gene3D" id="3.40.50.720">
    <property type="entry name" value="NAD(P)-binding Rossmann-like Domain"/>
    <property type="match status" value="1"/>
</dbReference>
<sequence length="379" mass="39582">MPSRISTPPPAVHTAPLSKHQTAITVTQHGTFAVSASAPMPQLLPNSALIRTAAVALNPVDAKILDYSAAPGTTAGYDFAGTVVALGHAALAKGSLHVGDRVAGMVHGMNKLNPAGGAFAQYVAADADLVLRVPDGMGWGEAATLGMGVSTAVLGLFVELQVPAKLAALGGAEGAHEDGTGPFVLVAGGSTATGTRAIQLLKLAGFRPIATCAPRHFRLAKRFGAAATFDYHDDKTAAAIRAYTHNELAYAFDCISTAETTQLCYDALGRAGGRYTALEPFRTAVTNKRSLTVSPSWLLALTIFGEKVVLDGEYAREPLPEHRKVGIEAYAAVQKLLDRGLLDAHPAKVVKGSWQDVIKGVDEVRAQTLSGVKLVYLVQ</sequence>